<keyword evidence="1" id="KW-1133">Transmembrane helix</keyword>
<dbReference type="Proteomes" id="UP000078148">
    <property type="component" value="Chromosome"/>
</dbReference>
<feature type="transmembrane region" description="Helical" evidence="1">
    <location>
        <begin position="14"/>
        <end position="33"/>
    </location>
</feature>
<reference evidence="3" key="1">
    <citation type="submission" date="2015-10" db="EMBL/GenBank/DDBJ databases">
        <title>Genome of Paenibacillus bovis sp. nov.</title>
        <authorList>
            <person name="Wu Z."/>
            <person name="Gao C."/>
            <person name="Liu Z."/>
            <person name="Zheng H."/>
        </authorList>
    </citation>
    <scope>NUCLEOTIDE SEQUENCE [LARGE SCALE GENOMIC DNA]</scope>
    <source>
        <strain evidence="3">BD3526</strain>
    </source>
</reference>
<protein>
    <submittedName>
        <fullName evidence="2">Uncharacterized protein</fullName>
    </submittedName>
</protein>
<accession>A0A172ZCM7</accession>
<evidence type="ECO:0000256" key="1">
    <source>
        <dbReference type="SAM" id="Phobius"/>
    </source>
</evidence>
<feature type="transmembrane region" description="Helical" evidence="1">
    <location>
        <begin position="165"/>
        <end position="182"/>
    </location>
</feature>
<reference evidence="2 3" key="2">
    <citation type="journal article" date="2016" name="Int. J. Syst. Evol. Microbiol.">
        <title>Paenibacillus bovis sp. nov., isolated from raw yak (Bos grunniens) milk.</title>
        <authorList>
            <person name="Gao C."/>
            <person name="Han J."/>
            <person name="Liu Z."/>
            <person name="Xu X."/>
            <person name="Hang F."/>
            <person name="Wu Z."/>
        </authorList>
    </citation>
    <scope>NUCLEOTIDE SEQUENCE [LARGE SCALE GENOMIC DNA]</scope>
    <source>
        <strain evidence="2 3">BD3526</strain>
    </source>
</reference>
<keyword evidence="1" id="KW-0812">Transmembrane</keyword>
<proteinExistence type="predicted"/>
<dbReference type="AlphaFoldDB" id="A0A172ZCM7"/>
<name>A0A172ZCM7_9BACL</name>
<evidence type="ECO:0000313" key="2">
    <source>
        <dbReference type="EMBL" id="ANF95404.1"/>
    </source>
</evidence>
<dbReference type="EMBL" id="CP013023">
    <property type="protein sequence ID" value="ANF95404.1"/>
    <property type="molecule type" value="Genomic_DNA"/>
</dbReference>
<gene>
    <name evidence="2" type="ORF">AR543_04845</name>
</gene>
<dbReference type="RefSeq" id="WP_060532309.1">
    <property type="nucleotide sequence ID" value="NZ_CP013023.1"/>
</dbReference>
<dbReference type="KEGG" id="pbv:AR543_04845"/>
<feature type="transmembrane region" description="Helical" evidence="1">
    <location>
        <begin position="227"/>
        <end position="245"/>
    </location>
</feature>
<feature type="transmembrane region" description="Helical" evidence="1">
    <location>
        <begin position="194"/>
        <end position="215"/>
    </location>
</feature>
<organism evidence="2 3">
    <name type="scientific">Paenibacillus bovis</name>
    <dbReference type="NCBI Taxonomy" id="1616788"/>
    <lineage>
        <taxon>Bacteria</taxon>
        <taxon>Bacillati</taxon>
        <taxon>Bacillota</taxon>
        <taxon>Bacilli</taxon>
        <taxon>Bacillales</taxon>
        <taxon>Paenibacillaceae</taxon>
        <taxon>Paenibacillus</taxon>
    </lineage>
</organism>
<keyword evidence="1" id="KW-0472">Membrane</keyword>
<keyword evidence="3" id="KW-1185">Reference proteome</keyword>
<evidence type="ECO:0000313" key="3">
    <source>
        <dbReference type="Proteomes" id="UP000078148"/>
    </source>
</evidence>
<sequence length="283" mass="31888">MGSLEWTSFQHDPALLIAVSFAGLVLLVLTYSLSARQRQSTDRERMRRIQSSLDYFTQAAGHLYPAVAAPVAMQSAAAAKSYSITDNRSSASTVILGCKAAPYASGELLKRIDEYLERSDRQSTLLLYRTLEMEISRLTRERNGLLTRGEHPRWGTLFWMTLRPLLPFAALIVEMMFCWQLINELQYSEPSGDAPLFAVMRFVSCSGALLLLYGVIRTEFRESGRRASFVIVTLIICALTLLHILGLTAAPYILVAQILMYAAGYRLTREPKRKERPYAGEYE</sequence>
<dbReference type="OrthoDB" id="2564821at2"/>